<feature type="compositionally biased region" description="Low complexity" evidence="1">
    <location>
        <begin position="52"/>
        <end position="72"/>
    </location>
</feature>
<feature type="compositionally biased region" description="Polar residues" evidence="1">
    <location>
        <begin position="38"/>
        <end position="51"/>
    </location>
</feature>
<proteinExistence type="predicted"/>
<dbReference type="AlphaFoldDB" id="A0A183BA63"/>
<evidence type="ECO:0000313" key="2">
    <source>
        <dbReference type="WBParaSite" id="ECPE_0001614001-mRNA-1"/>
    </source>
</evidence>
<feature type="compositionally biased region" description="Polar residues" evidence="1">
    <location>
        <begin position="73"/>
        <end position="84"/>
    </location>
</feature>
<protein>
    <submittedName>
        <fullName evidence="2">Fork-head domain-containing protein</fullName>
    </submittedName>
</protein>
<dbReference type="WBParaSite" id="ECPE_0001614001-mRNA-1">
    <property type="protein sequence ID" value="ECPE_0001614001-mRNA-1"/>
    <property type="gene ID" value="ECPE_0001614001"/>
</dbReference>
<accession>A0A183BA63</accession>
<organism evidence="2">
    <name type="scientific">Echinostoma caproni</name>
    <dbReference type="NCBI Taxonomy" id="27848"/>
    <lineage>
        <taxon>Eukaryota</taxon>
        <taxon>Metazoa</taxon>
        <taxon>Spiralia</taxon>
        <taxon>Lophotrochozoa</taxon>
        <taxon>Platyhelminthes</taxon>
        <taxon>Trematoda</taxon>
        <taxon>Digenea</taxon>
        <taxon>Plagiorchiida</taxon>
        <taxon>Echinostomata</taxon>
        <taxon>Echinostomatoidea</taxon>
        <taxon>Echinostomatidae</taxon>
        <taxon>Echinostoma</taxon>
    </lineage>
</organism>
<sequence length="193" mass="20995">LNLHRGRRRASTDGGNWMVAEAVPNCSESQDVLEKSRPSSTSDGQLETNSLTDQTVVSTVTTTTASETTQSQPVPDSDSNLTAPVQSVPDFQITPDVQPKMDCTSDNDGSILVEPERQSNRDVVEEDELDLEDRPLTVDMPHESEMVAGDADILKSSPKPAPTPMECESSELAVDDIGMFFCEGFFVSNPQYP</sequence>
<name>A0A183BA63_9TREM</name>
<reference evidence="2" key="1">
    <citation type="submission" date="2016-06" db="UniProtKB">
        <authorList>
            <consortium name="WormBaseParasite"/>
        </authorList>
    </citation>
    <scope>IDENTIFICATION</scope>
</reference>
<evidence type="ECO:0000256" key="1">
    <source>
        <dbReference type="SAM" id="MobiDB-lite"/>
    </source>
</evidence>
<feature type="region of interest" description="Disordered" evidence="1">
    <location>
        <begin position="27"/>
        <end position="84"/>
    </location>
</feature>